<name>A0A2N0B482_9LEPT</name>
<dbReference type="OrthoDB" id="9809994at2"/>
<dbReference type="Pfam" id="PF00440">
    <property type="entry name" value="TetR_N"/>
    <property type="match status" value="1"/>
</dbReference>
<dbReference type="PANTHER" id="PTHR43479">
    <property type="entry name" value="ACREF/ENVCD OPERON REPRESSOR-RELATED"/>
    <property type="match status" value="1"/>
</dbReference>
<dbReference type="InterPro" id="IPR050624">
    <property type="entry name" value="HTH-type_Tx_Regulator"/>
</dbReference>
<reference evidence="4" key="1">
    <citation type="submission" date="2017-07" db="EMBL/GenBank/DDBJ databases">
        <title>Leptospira spp. isolated from tropical soils.</title>
        <authorList>
            <person name="Thibeaux R."/>
            <person name="Iraola G."/>
            <person name="Ferres I."/>
            <person name="Bierque E."/>
            <person name="Girault D."/>
            <person name="Soupe-Gilbert M.-E."/>
            <person name="Picardeau M."/>
            <person name="Goarant C."/>
        </authorList>
    </citation>
    <scope>NUCLEOTIDE SEQUENCE [LARGE SCALE GENOMIC DNA]</scope>
    <source>
        <strain evidence="4">ATI7-C-A5</strain>
    </source>
</reference>
<dbReference type="GO" id="GO:0003677">
    <property type="term" value="F:DNA binding"/>
    <property type="evidence" value="ECO:0007669"/>
    <property type="project" value="UniProtKB-UniRule"/>
</dbReference>
<evidence type="ECO:0000313" key="4">
    <source>
        <dbReference type="EMBL" id="PJZ91349.1"/>
    </source>
</evidence>
<dbReference type="InterPro" id="IPR009057">
    <property type="entry name" value="Homeodomain-like_sf"/>
</dbReference>
<proteinExistence type="predicted"/>
<keyword evidence="1 2" id="KW-0238">DNA-binding</keyword>
<evidence type="ECO:0000256" key="2">
    <source>
        <dbReference type="PROSITE-ProRule" id="PRU00335"/>
    </source>
</evidence>
<sequence>MKKEEKIQARREEILDAALEIFSIKGYHASGIADIAGKLDIGHGTCYRYFKNKLDILHALLDRVQAGFAEAISDQNPGQSSSLEEYRTQIERIGAGLFEIFGKDTRIGRVFFFETQGIDETISAKISKIHDLSARVIELYLINGVKKGFLKKSLDTDVVSKAVNSMMFEGIRESISREPGPGYASRWIQAVSSLMLDGMNGGVSSDLRKNVIDRSGDEYYSEGFQYFFETKRQNHRSLLNSF</sequence>
<evidence type="ECO:0000256" key="1">
    <source>
        <dbReference type="ARBA" id="ARBA00023125"/>
    </source>
</evidence>
<dbReference type="Gene3D" id="1.10.357.10">
    <property type="entry name" value="Tetracycline Repressor, domain 2"/>
    <property type="match status" value="1"/>
</dbReference>
<protein>
    <submittedName>
        <fullName evidence="4">TetR family transcriptional regulator</fullName>
    </submittedName>
</protein>
<feature type="domain" description="HTH tetR-type" evidence="3">
    <location>
        <begin position="8"/>
        <end position="68"/>
    </location>
</feature>
<organism evidence="4">
    <name type="scientific">Leptospira ellisii</name>
    <dbReference type="NCBI Taxonomy" id="2023197"/>
    <lineage>
        <taxon>Bacteria</taxon>
        <taxon>Pseudomonadati</taxon>
        <taxon>Spirochaetota</taxon>
        <taxon>Spirochaetia</taxon>
        <taxon>Leptospirales</taxon>
        <taxon>Leptospiraceae</taxon>
        <taxon>Leptospira</taxon>
    </lineage>
</organism>
<dbReference type="SUPFAM" id="SSF46689">
    <property type="entry name" value="Homeodomain-like"/>
    <property type="match status" value="1"/>
</dbReference>
<dbReference type="EMBL" id="NPEF01000302">
    <property type="protein sequence ID" value="PJZ91349.1"/>
    <property type="molecule type" value="Genomic_DNA"/>
</dbReference>
<evidence type="ECO:0000259" key="3">
    <source>
        <dbReference type="PROSITE" id="PS50977"/>
    </source>
</evidence>
<gene>
    <name evidence="4" type="ORF">CH379_19150</name>
</gene>
<dbReference type="InterPro" id="IPR001647">
    <property type="entry name" value="HTH_TetR"/>
</dbReference>
<dbReference type="AlphaFoldDB" id="A0A2N0B482"/>
<feature type="DNA-binding region" description="H-T-H motif" evidence="2">
    <location>
        <begin position="31"/>
        <end position="50"/>
    </location>
</feature>
<dbReference type="PROSITE" id="PS50977">
    <property type="entry name" value="HTH_TETR_2"/>
    <property type="match status" value="1"/>
</dbReference>
<dbReference type="InterPro" id="IPR036271">
    <property type="entry name" value="Tet_transcr_reg_TetR-rel_C_sf"/>
</dbReference>
<dbReference type="PANTHER" id="PTHR43479:SF11">
    <property type="entry name" value="ACREF_ENVCD OPERON REPRESSOR-RELATED"/>
    <property type="match status" value="1"/>
</dbReference>
<accession>A0A2N0B482</accession>
<comment type="caution">
    <text evidence="4">The sequence shown here is derived from an EMBL/GenBank/DDBJ whole genome shotgun (WGS) entry which is preliminary data.</text>
</comment>
<dbReference type="Gene3D" id="1.10.10.60">
    <property type="entry name" value="Homeodomain-like"/>
    <property type="match status" value="1"/>
</dbReference>
<dbReference type="SUPFAM" id="SSF48498">
    <property type="entry name" value="Tetracyclin repressor-like, C-terminal domain"/>
    <property type="match status" value="1"/>
</dbReference>
<dbReference type="PRINTS" id="PR00455">
    <property type="entry name" value="HTHTETR"/>
</dbReference>